<evidence type="ECO:0000313" key="13">
    <source>
        <dbReference type="Proteomes" id="UP000663873"/>
    </source>
</evidence>
<dbReference type="Proteomes" id="UP000663851">
    <property type="component" value="Unassembled WGS sequence"/>
</dbReference>
<dbReference type="FunFam" id="3.30.420.40:FF:000720">
    <property type="entry name" value="Endoplasmic reticulum chaperone BiP"/>
    <property type="match status" value="1"/>
</dbReference>
<dbReference type="PANTHER" id="PTHR19375">
    <property type="entry name" value="HEAT SHOCK PROTEIN 70KDA"/>
    <property type="match status" value="1"/>
</dbReference>
<evidence type="ECO:0000256" key="1">
    <source>
        <dbReference type="ARBA" id="ARBA00004319"/>
    </source>
</evidence>
<accession>A0A819WZA2</accession>
<dbReference type="InterPro" id="IPR029048">
    <property type="entry name" value="HSP70_C_sf"/>
</dbReference>
<dbReference type="InterPro" id="IPR018181">
    <property type="entry name" value="Heat_shock_70_CS"/>
</dbReference>
<dbReference type="CDD" id="cd10241">
    <property type="entry name" value="ASKHA_NBD_HSP70_BiP"/>
    <property type="match status" value="1"/>
</dbReference>
<feature type="domain" description="GH3 C-terminal" evidence="10">
    <location>
        <begin position="1197"/>
        <end position="1323"/>
    </location>
</feature>
<evidence type="ECO:0000256" key="8">
    <source>
        <dbReference type="SAM" id="SignalP"/>
    </source>
</evidence>
<dbReference type="InterPro" id="IPR013126">
    <property type="entry name" value="Hsp_70_fam"/>
</dbReference>
<dbReference type="EMBL" id="CAJOBP010000134">
    <property type="protein sequence ID" value="CAF4128643.1"/>
    <property type="molecule type" value="Genomic_DNA"/>
</dbReference>
<feature type="coiled-coil region" evidence="7">
    <location>
        <begin position="296"/>
        <end position="323"/>
    </location>
</feature>
<dbReference type="Gene3D" id="3.90.640.10">
    <property type="entry name" value="Actin, Chain A, domain 4"/>
    <property type="match status" value="1"/>
</dbReference>
<evidence type="ECO:0000259" key="9">
    <source>
        <dbReference type="Pfam" id="PF23571"/>
    </source>
</evidence>
<dbReference type="SUPFAM" id="SSF53067">
    <property type="entry name" value="Actin-like ATPase domain"/>
    <property type="match status" value="2"/>
</dbReference>
<dbReference type="Gene3D" id="3.30.420.40">
    <property type="match status" value="2"/>
</dbReference>
<dbReference type="Pfam" id="PF03321">
    <property type="entry name" value="GH3"/>
    <property type="match status" value="1"/>
</dbReference>
<dbReference type="GO" id="GO:0005788">
    <property type="term" value="C:endoplasmic reticulum lumen"/>
    <property type="evidence" value="ECO:0007669"/>
    <property type="project" value="UniProtKB-SubCell"/>
</dbReference>
<dbReference type="InterPro" id="IPR029047">
    <property type="entry name" value="HSP70_peptide-bd_sf"/>
</dbReference>
<feature type="chain" id="PRO_5036415987" evidence="8">
    <location>
        <begin position="21"/>
        <end position="1338"/>
    </location>
</feature>
<sequence length="1338" mass="151578">MNKIIIILTIYLTHISIVGSHWFWSSDEEQQEASKPPRSPKDLAPVIGIDLGTTYSCVAIFKSCHAEVIENDQGNRITPSYVTFTPNGERYIGDAAKNLLTSNPQNTIFHMKRLIGRNFDDPSIQKDLKYFPFSVFRKDDKPVVKVKTASGDKLFTPEEISAMVLGKMREIAETYLGKKVKNAVVTVPAYFNDVQRQATKDAGTIAGLNVVRIINEPTAAAIAYGLDRLRKEEGSKNILVFDLGGGTFDVSLLTFEDGTFQVLATNGDTHLGGEDFDLRVMEYFIHLFEEKTNKDVRGDVRALQKLRREVEKAKRTLSTEIETKIEIESFFPNEDFHEKLTRAKFEDLNMDLFRSTLKPVQNVLQDAGLKNADIDEIILVGGSTKIPMIRKIIREYFNGKAPSHNINPDEVVGEQKLNENKEILYFYPDYNFVFVTAYGAAIQGAILSKEECTQDIGLLDICPLTMGIETKGGVLSTIIPKNTVIPAIKTEDFTTTVDHQTSVSIQVFEGERSMAKENHFLGDFELTGIPPAPRGQAKIAVTFHIDVNGILEVTAEDKDGRNKKTIVINTDKNRLSSNEIDRMIKEAEKFAEQDKQFRDQINARNNLESYVYFVKNRVANNKELSDKLSSADKKTLESSIEDQTKWLELNPDAKIGQLRVHLKQFQDIVKPIMDKLLIDTENLGGNLRSSNQSHDDFETMGAIISKTKNILLEQNRNNIWYAVLLGSGALIIISASMARISKKILQKNHNCAFFADRSISFLSSHRPLSASTEQIGYASIDEFREKVPLTTFDEYRSYIDRMMSGGEKNVLTSARLIYFATSSGTTGNIKLIPVVETYFENISKLPLVAFAAIWRSLSPTFFPSPEQRAFHLQGGKRAELFQKSQDDIPIGPLTQITSAISLFSRMRNLSSILYITPLSLIEQIPNFDTSTFIQLTFALAVPDVSIYTILFAPGFIHTLKMIENQYEEICHCISSANFNHSTLVRNNISDTKLIAILNRTLDEIAIEYGGWPYRLQRSAYIRTQCQQLDLPGILPRLWPNLKFVSTATGGSFSIYKQRIQHYCGENIPLINLPLYVASEGLLGTLASIHTDEYFLFPTSVFFEFIREEDSHQTQPKTLLLSELEPGNRYELVCTSEAGFVRYRMGDIITCTRFLSRANDIVPLPLDPVEVPPIPLVSITYRLGSILDVYGEKTSEQHIMNALNRAMDRWRERKISIDLRDFTSCPKLDEFPSRYVIFLEFMDEGNELDHQKLLQLQDVVDTDVEQELCEVNPLYKDYRNSNRLGPIICILVESGTFAAFLHDKLINDRVSPVQIKPHRMLTNEQHIQFFYDNQISNFN</sequence>
<feature type="signal peptide" evidence="8">
    <location>
        <begin position="1"/>
        <end position="20"/>
    </location>
</feature>
<dbReference type="Proteomes" id="UP000663873">
    <property type="component" value="Unassembled WGS sequence"/>
</dbReference>
<keyword evidence="4" id="KW-0547">Nucleotide-binding</keyword>
<keyword evidence="7" id="KW-0175">Coiled coil</keyword>
<dbReference type="Gene3D" id="2.60.34.10">
    <property type="entry name" value="Substrate Binding Domain Of DNAk, Chain A, domain 1"/>
    <property type="match status" value="1"/>
</dbReference>
<comment type="similarity">
    <text evidence="2">Belongs to the heat shock protein 70 family.</text>
</comment>
<dbReference type="PRINTS" id="PR00301">
    <property type="entry name" value="HEATSHOCK70"/>
</dbReference>
<keyword evidence="5" id="KW-0256">Endoplasmic reticulum</keyword>
<protein>
    <submittedName>
        <fullName evidence="11">Uncharacterized protein</fullName>
    </submittedName>
</protein>
<dbReference type="SUPFAM" id="SSF100934">
    <property type="entry name" value="Heat shock protein 70kD (HSP70), C-terminal subdomain"/>
    <property type="match status" value="1"/>
</dbReference>
<dbReference type="PROSITE" id="PS01036">
    <property type="entry name" value="HSP70_3"/>
    <property type="match status" value="1"/>
</dbReference>
<dbReference type="GO" id="GO:0005524">
    <property type="term" value="F:ATP binding"/>
    <property type="evidence" value="ECO:0007669"/>
    <property type="project" value="UniProtKB-KW"/>
</dbReference>
<dbReference type="FunFam" id="2.60.34.10:FF:000002">
    <property type="entry name" value="Heat shock 70 kDa"/>
    <property type="match status" value="1"/>
</dbReference>
<feature type="domain" description="GH3 middle" evidence="9">
    <location>
        <begin position="1093"/>
        <end position="1156"/>
    </location>
</feature>
<dbReference type="InterPro" id="IPR055378">
    <property type="entry name" value="GH3_C"/>
</dbReference>
<evidence type="ECO:0000259" key="10">
    <source>
        <dbReference type="Pfam" id="PF23572"/>
    </source>
</evidence>
<dbReference type="FunFam" id="3.30.30.30:FF:000005">
    <property type="entry name" value="Heat shock protein ssb1"/>
    <property type="match status" value="1"/>
</dbReference>
<dbReference type="Pfam" id="PF00012">
    <property type="entry name" value="HSP70"/>
    <property type="match status" value="2"/>
</dbReference>
<dbReference type="InterPro" id="IPR055377">
    <property type="entry name" value="GH3_M"/>
</dbReference>
<evidence type="ECO:0000256" key="7">
    <source>
        <dbReference type="SAM" id="Coils"/>
    </source>
</evidence>
<evidence type="ECO:0000256" key="5">
    <source>
        <dbReference type="ARBA" id="ARBA00022824"/>
    </source>
</evidence>
<keyword evidence="3 8" id="KW-0732">Signal</keyword>
<dbReference type="EMBL" id="CAJOBO010000495">
    <property type="protein sequence ID" value="CAF4234183.1"/>
    <property type="molecule type" value="Genomic_DNA"/>
</dbReference>
<gene>
    <name evidence="12" type="ORF">HFQ381_LOCUS9423</name>
    <name evidence="11" type="ORF">UJA718_LOCUS2066</name>
</gene>
<keyword evidence="13" id="KW-1185">Reference proteome</keyword>
<evidence type="ECO:0000256" key="2">
    <source>
        <dbReference type="ARBA" id="ARBA00007381"/>
    </source>
</evidence>
<evidence type="ECO:0000256" key="6">
    <source>
        <dbReference type="ARBA" id="ARBA00022840"/>
    </source>
</evidence>
<comment type="subcellular location">
    <subcellularLocation>
        <location evidence="1">Endoplasmic reticulum lumen</location>
    </subcellularLocation>
</comment>
<dbReference type="PROSITE" id="PS00329">
    <property type="entry name" value="HSP70_2"/>
    <property type="match status" value="1"/>
</dbReference>
<comment type="caution">
    <text evidence="11">The sequence shown here is derived from an EMBL/GenBank/DDBJ whole genome shotgun (WGS) entry which is preliminary data.</text>
</comment>
<keyword evidence="6" id="KW-0067">ATP-binding</keyword>
<name>A0A819WZA2_9BILA</name>
<dbReference type="FunFam" id="3.90.640.10:FF:000153">
    <property type="entry name" value="Endoplasmic reticulum chaperone BiP"/>
    <property type="match status" value="1"/>
</dbReference>
<dbReference type="InterPro" id="IPR043129">
    <property type="entry name" value="ATPase_NBD"/>
</dbReference>
<dbReference type="PROSITE" id="PS00297">
    <property type="entry name" value="HSP70_1"/>
    <property type="match status" value="1"/>
</dbReference>
<dbReference type="GO" id="GO:0140662">
    <property type="term" value="F:ATP-dependent protein folding chaperone"/>
    <property type="evidence" value="ECO:0007669"/>
    <property type="project" value="InterPro"/>
</dbReference>
<reference evidence="11" key="1">
    <citation type="submission" date="2021-02" db="EMBL/GenBank/DDBJ databases">
        <authorList>
            <person name="Nowell W R."/>
        </authorList>
    </citation>
    <scope>NUCLEOTIDE SEQUENCE</scope>
</reference>
<evidence type="ECO:0000313" key="11">
    <source>
        <dbReference type="EMBL" id="CAF4128643.1"/>
    </source>
</evidence>
<dbReference type="InterPro" id="IPR042050">
    <property type="entry name" value="BIP_NBD"/>
</dbReference>
<organism evidence="11 13">
    <name type="scientific">Rotaria socialis</name>
    <dbReference type="NCBI Taxonomy" id="392032"/>
    <lineage>
        <taxon>Eukaryota</taxon>
        <taxon>Metazoa</taxon>
        <taxon>Spiralia</taxon>
        <taxon>Gnathifera</taxon>
        <taxon>Rotifera</taxon>
        <taxon>Eurotatoria</taxon>
        <taxon>Bdelloidea</taxon>
        <taxon>Philodinida</taxon>
        <taxon>Philodinidae</taxon>
        <taxon>Rotaria</taxon>
    </lineage>
</organism>
<proteinExistence type="inferred from homology"/>
<evidence type="ECO:0000256" key="3">
    <source>
        <dbReference type="ARBA" id="ARBA00022729"/>
    </source>
</evidence>
<dbReference type="Pfam" id="PF23572">
    <property type="entry name" value="GH3_C"/>
    <property type="match status" value="1"/>
</dbReference>
<dbReference type="Gene3D" id="1.20.1270.10">
    <property type="match status" value="1"/>
</dbReference>
<evidence type="ECO:0000256" key="4">
    <source>
        <dbReference type="ARBA" id="ARBA00022741"/>
    </source>
</evidence>
<dbReference type="SUPFAM" id="SSF100920">
    <property type="entry name" value="Heat shock protein 70kD (HSP70), peptide-binding domain"/>
    <property type="match status" value="1"/>
</dbReference>
<dbReference type="Pfam" id="PF23571">
    <property type="entry name" value="GH3_M"/>
    <property type="match status" value="1"/>
</dbReference>
<evidence type="ECO:0000313" key="12">
    <source>
        <dbReference type="EMBL" id="CAF4234183.1"/>
    </source>
</evidence>